<evidence type="ECO:0008006" key="3">
    <source>
        <dbReference type="Google" id="ProtNLM"/>
    </source>
</evidence>
<dbReference type="EMBL" id="JAPEUR010000337">
    <property type="protein sequence ID" value="KAJ4311305.1"/>
    <property type="molecule type" value="Genomic_DNA"/>
</dbReference>
<dbReference type="OrthoDB" id="3360610at2759"/>
<name>A0A9W8TFJ1_9HYPO</name>
<evidence type="ECO:0000313" key="1">
    <source>
        <dbReference type="EMBL" id="KAJ4311305.1"/>
    </source>
</evidence>
<gene>
    <name evidence="1" type="ORF">N0V84_010510</name>
</gene>
<proteinExistence type="predicted"/>
<dbReference type="Proteomes" id="UP001140502">
    <property type="component" value="Unassembled WGS sequence"/>
</dbReference>
<comment type="caution">
    <text evidence="1">The sequence shown here is derived from an EMBL/GenBank/DDBJ whole genome shotgun (WGS) entry which is preliminary data.</text>
</comment>
<keyword evidence="2" id="KW-1185">Reference proteome</keyword>
<dbReference type="AlphaFoldDB" id="A0A9W8TFJ1"/>
<protein>
    <recommendedName>
        <fullName evidence="3">Trihydroxytoluene oxygenase</fullName>
    </recommendedName>
</protein>
<accession>A0A9W8TFJ1</accession>
<dbReference type="InterPro" id="IPR029068">
    <property type="entry name" value="Glyas_Bleomycin-R_OHBP_Dase"/>
</dbReference>
<dbReference type="Gene3D" id="3.10.180.10">
    <property type="entry name" value="2,3-Dihydroxybiphenyl 1,2-Dioxygenase, domain 1"/>
    <property type="match status" value="2"/>
</dbReference>
<reference evidence="1" key="1">
    <citation type="submission" date="2022-10" db="EMBL/GenBank/DDBJ databases">
        <title>Tapping the CABI collections for fungal endophytes: first genome assemblies for Collariella, Neodidymelliopsis, Ascochyta clinopodiicola, Didymella pomorum, Didymosphaeria variabile, Neocosmospora piperis and Neocucurbitaria cava.</title>
        <authorList>
            <person name="Hill R."/>
        </authorList>
    </citation>
    <scope>NUCLEOTIDE SEQUENCE</scope>
    <source>
        <strain evidence="1">IMI 366586</strain>
    </source>
</reference>
<sequence>MPPAENRIKLKSLLYAYYLHPDLEKADAFLKDFGLTPTKATPDKIWYRGFGEHPFCYVSERPKDGKANLLGGGWLVETHKDLEAASRLPNASPIVDHDGPGGGKVVTVKDPEGCALYLHFGLALREKDQMEKPQELVYNTWDRKRREGDFQRFEEGPAKVHKLGHYGHEVNHNVYESVLQWYLDTFTLKVTDAISSPETGKDIMSFVHIDKGEEFVDHHQKNWFLSAGKVEKGYLPHHSSFEVDDFDSELMGHNWLEKKGYSLVWGVGRHFLGSQIFDYWFDPDQMVVEHYADGDMVNSKTPMDRVVASPKATAIWGPSIPLAFFTRNPADQGKFLGGPPGGPGPQSQAA</sequence>
<evidence type="ECO:0000313" key="2">
    <source>
        <dbReference type="Proteomes" id="UP001140502"/>
    </source>
</evidence>
<organism evidence="1 2">
    <name type="scientific">Fusarium piperis</name>
    <dbReference type="NCBI Taxonomy" id="1435070"/>
    <lineage>
        <taxon>Eukaryota</taxon>
        <taxon>Fungi</taxon>
        <taxon>Dikarya</taxon>
        <taxon>Ascomycota</taxon>
        <taxon>Pezizomycotina</taxon>
        <taxon>Sordariomycetes</taxon>
        <taxon>Hypocreomycetidae</taxon>
        <taxon>Hypocreales</taxon>
        <taxon>Nectriaceae</taxon>
        <taxon>Fusarium</taxon>
        <taxon>Fusarium solani species complex</taxon>
    </lineage>
</organism>
<dbReference type="SUPFAM" id="SSF54593">
    <property type="entry name" value="Glyoxalase/Bleomycin resistance protein/Dihydroxybiphenyl dioxygenase"/>
    <property type="match status" value="1"/>
</dbReference>